<feature type="chain" id="PRO_5030008813" evidence="2">
    <location>
        <begin position="34"/>
        <end position="143"/>
    </location>
</feature>
<protein>
    <submittedName>
        <fullName evidence="3">Uncharacterized protein</fullName>
    </submittedName>
</protein>
<gene>
    <name evidence="3" type="ORF">AB840_10230</name>
</gene>
<feature type="signal peptide" evidence="2">
    <location>
        <begin position="1"/>
        <end position="33"/>
    </location>
</feature>
<keyword evidence="4" id="KW-1185">Reference proteome</keyword>
<accession>A0A0J6WRH5</accession>
<feature type="compositionally biased region" description="Basic and acidic residues" evidence="1">
    <location>
        <begin position="100"/>
        <end position="121"/>
    </location>
</feature>
<comment type="caution">
    <text evidence="3">The sequence shown here is derived from an EMBL/GenBank/DDBJ whole genome shotgun (WGS) entry which is preliminary data.</text>
</comment>
<dbReference type="AlphaFoldDB" id="A0A0J6WRH5"/>
<dbReference type="RefSeq" id="WP_048514743.1">
    <property type="nucleotide sequence ID" value="NZ_FUXD01000031.1"/>
</dbReference>
<evidence type="ECO:0000313" key="4">
    <source>
        <dbReference type="Proteomes" id="UP000036503"/>
    </source>
</evidence>
<dbReference type="InParanoid" id="A0A0J6WRH5"/>
<evidence type="ECO:0000313" key="3">
    <source>
        <dbReference type="EMBL" id="KMO86045.1"/>
    </source>
</evidence>
<evidence type="ECO:0000256" key="2">
    <source>
        <dbReference type="SAM" id="SignalP"/>
    </source>
</evidence>
<keyword evidence="2" id="KW-0732">Signal</keyword>
<dbReference type="Proteomes" id="UP000036503">
    <property type="component" value="Unassembled WGS sequence"/>
</dbReference>
<name>A0A0J6WRH5_9FIRM</name>
<feature type="region of interest" description="Disordered" evidence="1">
    <location>
        <begin position="42"/>
        <end position="61"/>
    </location>
</feature>
<organism evidence="3 4">
    <name type="scientific">Megasphaera cerevisiae DSM 20462</name>
    <dbReference type="NCBI Taxonomy" id="1122219"/>
    <lineage>
        <taxon>Bacteria</taxon>
        <taxon>Bacillati</taxon>
        <taxon>Bacillota</taxon>
        <taxon>Negativicutes</taxon>
        <taxon>Veillonellales</taxon>
        <taxon>Veillonellaceae</taxon>
        <taxon>Megasphaera</taxon>
    </lineage>
</organism>
<dbReference type="PATRIC" id="fig|1122219.3.peg.1883"/>
<feature type="compositionally biased region" description="Basic and acidic residues" evidence="1">
    <location>
        <begin position="132"/>
        <end position="143"/>
    </location>
</feature>
<feature type="region of interest" description="Disordered" evidence="1">
    <location>
        <begin position="100"/>
        <end position="143"/>
    </location>
</feature>
<proteinExistence type="predicted"/>
<dbReference type="OrthoDB" id="1625737at2"/>
<sequence length="143" mass="16201">MKWNELLHKKMISAAVLGAVVCIASAPYTMVSAQDAEAMPPMPPMEVQGPQPGFGPGHGKFAFSHRIQQMVRDGKITDDQATKLMDAMKKFHKRQMREHREFMDSLPDKTGISEDTLKEIFVRPQRPPMPPQDRHDHDHDGDN</sequence>
<evidence type="ECO:0000256" key="1">
    <source>
        <dbReference type="SAM" id="MobiDB-lite"/>
    </source>
</evidence>
<dbReference type="STRING" id="39029.BSR42_12685"/>
<dbReference type="EMBL" id="LEKT01000035">
    <property type="protein sequence ID" value="KMO86045.1"/>
    <property type="molecule type" value="Genomic_DNA"/>
</dbReference>
<reference evidence="3 4" key="1">
    <citation type="submission" date="2015-06" db="EMBL/GenBank/DDBJ databases">
        <title>Draft genome sequence of beer spoilage bacterium Megasphaera cerevisiae type strain 20462.</title>
        <authorList>
            <person name="Kutumbaka K."/>
            <person name="Pasmowitz J."/>
            <person name="Mategko J."/>
            <person name="Reyes D."/>
            <person name="Friedrich A."/>
            <person name="Han S."/>
            <person name="Martens-Habbena W."/>
            <person name="Neal-McKinney J."/>
            <person name="Janagama H.K."/>
            <person name="Nadala C."/>
            <person name="Samadpour M."/>
        </authorList>
    </citation>
    <scope>NUCLEOTIDE SEQUENCE [LARGE SCALE GENOMIC DNA]</scope>
    <source>
        <strain evidence="3 4">DSM 20462</strain>
    </source>
</reference>